<organism evidence="3 4">
    <name type="scientific">Sorangium cellulosum</name>
    <name type="common">Polyangium cellulosum</name>
    <dbReference type="NCBI Taxonomy" id="56"/>
    <lineage>
        <taxon>Bacteria</taxon>
        <taxon>Pseudomonadati</taxon>
        <taxon>Myxococcota</taxon>
        <taxon>Polyangia</taxon>
        <taxon>Polyangiales</taxon>
        <taxon>Polyangiaceae</taxon>
        <taxon>Sorangium</taxon>
    </lineage>
</organism>
<protein>
    <submittedName>
        <fullName evidence="3">Aldo/keto reductase</fullName>
    </submittedName>
</protein>
<evidence type="ECO:0000313" key="3">
    <source>
        <dbReference type="EMBL" id="AUX19656.1"/>
    </source>
</evidence>
<reference evidence="3 4" key="1">
    <citation type="submission" date="2015-09" db="EMBL/GenBank/DDBJ databases">
        <title>Sorangium comparison.</title>
        <authorList>
            <person name="Zaburannyi N."/>
            <person name="Bunk B."/>
            <person name="Overmann J."/>
            <person name="Mueller R."/>
        </authorList>
    </citation>
    <scope>NUCLEOTIDE SEQUENCE [LARGE SCALE GENOMIC DNA]</scope>
    <source>
        <strain evidence="3 4">So ceGT47</strain>
    </source>
</reference>
<accession>A0A4P2PTD8</accession>
<dbReference type="EMBL" id="CP012670">
    <property type="protein sequence ID" value="AUX19656.1"/>
    <property type="molecule type" value="Genomic_DNA"/>
</dbReference>
<dbReference type="Proteomes" id="UP000295781">
    <property type="component" value="Chromosome"/>
</dbReference>
<evidence type="ECO:0000313" key="4">
    <source>
        <dbReference type="Proteomes" id="UP000295781"/>
    </source>
</evidence>
<evidence type="ECO:0000256" key="1">
    <source>
        <dbReference type="ARBA" id="ARBA00023002"/>
    </source>
</evidence>
<dbReference type="GO" id="GO:0016491">
    <property type="term" value="F:oxidoreductase activity"/>
    <property type="evidence" value="ECO:0007669"/>
    <property type="project" value="UniProtKB-KW"/>
</dbReference>
<evidence type="ECO:0000259" key="2">
    <source>
        <dbReference type="Pfam" id="PF00248"/>
    </source>
</evidence>
<feature type="domain" description="NADP-dependent oxidoreductase" evidence="2">
    <location>
        <begin position="89"/>
        <end position="377"/>
    </location>
</feature>
<proteinExistence type="predicted"/>
<dbReference type="InterPro" id="IPR050791">
    <property type="entry name" value="Aldo-Keto_reductase"/>
</dbReference>
<gene>
    <name evidence="3" type="ORF">SOCEGT47_001080</name>
</gene>
<dbReference type="InterPro" id="IPR023210">
    <property type="entry name" value="NADP_OxRdtase_dom"/>
</dbReference>
<dbReference type="PANTHER" id="PTHR43625:SF40">
    <property type="entry name" value="ALDO-KETO REDUCTASE YAKC [NADP(+)]"/>
    <property type="match status" value="1"/>
</dbReference>
<dbReference type="Gene3D" id="3.20.20.100">
    <property type="entry name" value="NADP-dependent oxidoreductase domain"/>
    <property type="match status" value="1"/>
</dbReference>
<dbReference type="SUPFAM" id="SSF51430">
    <property type="entry name" value="NAD(P)-linked oxidoreductase"/>
    <property type="match status" value="1"/>
</dbReference>
<dbReference type="PANTHER" id="PTHR43625">
    <property type="entry name" value="AFLATOXIN B1 ALDEHYDE REDUCTASE"/>
    <property type="match status" value="1"/>
</dbReference>
<dbReference type="GO" id="GO:0005737">
    <property type="term" value="C:cytoplasm"/>
    <property type="evidence" value="ECO:0007669"/>
    <property type="project" value="TreeGrafter"/>
</dbReference>
<name>A0A4P2PTD8_SORCE</name>
<sequence length="400" mass="42074">MTAVAASAPVATAKAGFNVVATTATGAAAPMAQAVTTATSSFTRSDVRFFQSEAAGAWHEHPMTHLDATMSRSPLRSTPLGKTGPSVFPIGLGCMAMSGAYGPAEEAESVATIRHAIERGITLIDTGDFYGNGHNELLLRRALEGVRDKVQLSVKFGAMRGPDGAMLGIDARPAAVKNFAAYSLQRLGVEVIDVYRPARLDPQVPIEDTVGAIADLIKAGFVRHIGLSEVGVETIRRASKVHPIVDLQIEYAIATRGPEASIFPALAELGMSATLYGVFSRGLLTGSKPSGKGDSRQYMPRFAGEQGPKNARVVEKLHAFAGERGMTPAQVALAWVLAKQPTLVPIVGARTRAQLDDALVALDKPLSASDVAALESIVPADAIGGTRYPAQHMKALDSER</sequence>
<dbReference type="InterPro" id="IPR036812">
    <property type="entry name" value="NAD(P)_OxRdtase_dom_sf"/>
</dbReference>
<dbReference type="Pfam" id="PF00248">
    <property type="entry name" value="Aldo_ket_red"/>
    <property type="match status" value="1"/>
</dbReference>
<keyword evidence="1" id="KW-0560">Oxidoreductase</keyword>
<dbReference type="AlphaFoldDB" id="A0A4P2PTD8"/>